<evidence type="ECO:0000256" key="7">
    <source>
        <dbReference type="ARBA" id="ARBA00023134"/>
    </source>
</evidence>
<dbReference type="OrthoDB" id="9802035at2"/>
<evidence type="ECO:0000256" key="2">
    <source>
        <dbReference type="ARBA" id="ARBA00022596"/>
    </source>
</evidence>
<evidence type="ECO:0000256" key="1">
    <source>
        <dbReference type="ARBA" id="ARBA00006211"/>
    </source>
</evidence>
<dbReference type="Proteomes" id="UP000251942">
    <property type="component" value="Unassembled WGS sequence"/>
</dbReference>
<dbReference type="Gene3D" id="3.40.50.300">
    <property type="entry name" value="P-loop containing nucleotide triphosphate hydrolases"/>
    <property type="match status" value="1"/>
</dbReference>
<proteinExistence type="inferred from homology"/>
<dbReference type="InterPro" id="IPR004392">
    <property type="entry name" value="Hyd_mat_HypB"/>
</dbReference>
<evidence type="ECO:0000256" key="6">
    <source>
        <dbReference type="ARBA" id="ARBA00022833"/>
    </source>
</evidence>
<sequence>MCGLCGCSGSERDHHEHHEDANLLHTHHHDAGELVAIEQEILAKNHEFVEINRRTFLNNKITAINLMSSPGSGKTTLLAKAIADLKHRLDIAVVVGDQQTNYDAEKIKASGGEAIQINTGKVCHLDAHMVGHAVENLSLKNYSLLVIENVGNLVCPALFDLGEAYKVVILSVTEGDNKPLKYPEMFRKADLLLLTKTDLLPYVDFDINRCIADVKKINPKVNVLPVSATTGEGLDKWYEWLEAIQVNNG</sequence>
<protein>
    <recommendedName>
        <fullName evidence="8">Hydrogenase maturation factor HypB</fullName>
    </recommendedName>
</protein>
<keyword evidence="7" id="KW-0342">GTP-binding</keyword>
<dbReference type="GO" id="GO:0003924">
    <property type="term" value="F:GTPase activity"/>
    <property type="evidence" value="ECO:0007669"/>
    <property type="project" value="InterPro"/>
</dbReference>
<evidence type="ECO:0000313" key="13">
    <source>
        <dbReference type="Proteomes" id="UP000251942"/>
    </source>
</evidence>
<dbReference type="InterPro" id="IPR027417">
    <property type="entry name" value="P-loop_NTPase"/>
</dbReference>
<dbReference type="GO" id="GO:0005525">
    <property type="term" value="F:GTP binding"/>
    <property type="evidence" value="ECO:0007669"/>
    <property type="project" value="UniProtKB-KW"/>
</dbReference>
<keyword evidence="2" id="KW-0533">Nickel</keyword>
<dbReference type="STRING" id="453.Lfee_1329"/>
<dbReference type="PANTHER" id="PTHR30134">
    <property type="entry name" value="HYDROGENASE PROTEIN ASSEMBLY PROTEIN, NICKEL CHAPERONE"/>
    <property type="match status" value="1"/>
</dbReference>
<keyword evidence="4" id="KW-0547">Nucleotide-binding</keyword>
<keyword evidence="6" id="KW-0862">Zinc</keyword>
<organism evidence="10 12">
    <name type="scientific">Legionella feeleii</name>
    <dbReference type="NCBI Taxonomy" id="453"/>
    <lineage>
        <taxon>Bacteria</taxon>
        <taxon>Pseudomonadati</taxon>
        <taxon>Pseudomonadota</taxon>
        <taxon>Gammaproteobacteria</taxon>
        <taxon>Legionellales</taxon>
        <taxon>Legionellaceae</taxon>
        <taxon>Legionella</taxon>
    </lineage>
</organism>
<keyword evidence="12" id="KW-1185">Reference proteome</keyword>
<dbReference type="EMBL" id="UASS01000010">
    <property type="protein sequence ID" value="SPX60489.1"/>
    <property type="molecule type" value="Genomic_DNA"/>
</dbReference>
<dbReference type="GO" id="GO:0051604">
    <property type="term" value="P:protein maturation"/>
    <property type="evidence" value="ECO:0007669"/>
    <property type="project" value="InterPro"/>
</dbReference>
<dbReference type="GO" id="GO:0016151">
    <property type="term" value="F:nickel cation binding"/>
    <property type="evidence" value="ECO:0007669"/>
    <property type="project" value="InterPro"/>
</dbReference>
<evidence type="ECO:0000313" key="12">
    <source>
        <dbReference type="Proteomes" id="UP000054698"/>
    </source>
</evidence>
<evidence type="ECO:0000256" key="5">
    <source>
        <dbReference type="ARBA" id="ARBA00022801"/>
    </source>
</evidence>
<gene>
    <name evidence="10" type="primary">hypB</name>
    <name evidence="10" type="ORF">Lfee_1329</name>
    <name evidence="11" type="ORF">NCTC12022_01220</name>
</gene>
<evidence type="ECO:0000313" key="11">
    <source>
        <dbReference type="EMBL" id="SPX60489.1"/>
    </source>
</evidence>
<keyword evidence="5" id="KW-0378">Hydrolase</keyword>
<dbReference type="NCBIfam" id="TIGR00073">
    <property type="entry name" value="hypB"/>
    <property type="match status" value="1"/>
</dbReference>
<reference evidence="11 13" key="2">
    <citation type="submission" date="2018-06" db="EMBL/GenBank/DDBJ databases">
        <authorList>
            <consortium name="Pathogen Informatics"/>
            <person name="Doyle S."/>
        </authorList>
    </citation>
    <scope>NUCLEOTIDE SEQUENCE [LARGE SCALE GENOMIC DNA]</scope>
    <source>
        <strain evidence="11 13">NCTC12022</strain>
    </source>
</reference>
<evidence type="ECO:0000313" key="10">
    <source>
        <dbReference type="EMBL" id="KTC99768.1"/>
    </source>
</evidence>
<dbReference type="PIRSF" id="PIRSF005624">
    <property type="entry name" value="Ni-bind_GTPase"/>
    <property type="match status" value="1"/>
</dbReference>
<comment type="similarity">
    <text evidence="1">Belongs to the SIMIBI class G3E GTPase family. HypB/HupM subfamily.</text>
</comment>
<evidence type="ECO:0000259" key="9">
    <source>
        <dbReference type="Pfam" id="PF02492"/>
    </source>
</evidence>
<feature type="domain" description="CobW/HypB/UreG nucleotide-binding" evidence="9">
    <location>
        <begin position="64"/>
        <end position="224"/>
    </location>
</feature>
<dbReference type="Proteomes" id="UP000054698">
    <property type="component" value="Unassembled WGS sequence"/>
</dbReference>
<dbReference type="PANTHER" id="PTHR30134:SF2">
    <property type="entry name" value="HYDROGENASE MATURATION FACTOR HYPB"/>
    <property type="match status" value="1"/>
</dbReference>
<dbReference type="GO" id="GO:0008270">
    <property type="term" value="F:zinc ion binding"/>
    <property type="evidence" value="ECO:0007669"/>
    <property type="project" value="TreeGrafter"/>
</dbReference>
<evidence type="ECO:0000256" key="8">
    <source>
        <dbReference type="ARBA" id="ARBA00035238"/>
    </source>
</evidence>
<dbReference type="RefSeq" id="WP_058445136.1">
    <property type="nucleotide sequence ID" value="NZ_CAAAHT010000022.1"/>
</dbReference>
<dbReference type="Pfam" id="PF02492">
    <property type="entry name" value="cobW"/>
    <property type="match status" value="1"/>
</dbReference>
<evidence type="ECO:0000256" key="4">
    <source>
        <dbReference type="ARBA" id="ARBA00022741"/>
    </source>
</evidence>
<name>A0A0W0TWN7_9GAMM</name>
<reference evidence="10 12" key="1">
    <citation type="submission" date="2015-11" db="EMBL/GenBank/DDBJ databases">
        <title>Genomic analysis of 38 Legionella species identifies large and diverse effector repertoires.</title>
        <authorList>
            <person name="Burstein D."/>
            <person name="Amaro F."/>
            <person name="Zusman T."/>
            <person name="Lifshitz Z."/>
            <person name="Cohen O."/>
            <person name="Gilbert J.A."/>
            <person name="Pupko T."/>
            <person name="Shuman H.A."/>
            <person name="Segal G."/>
        </authorList>
    </citation>
    <scope>NUCLEOTIDE SEQUENCE [LARGE SCALE GENOMIC DNA]</scope>
    <source>
        <strain evidence="10 12">WO-44C</strain>
    </source>
</reference>
<dbReference type="SUPFAM" id="SSF52540">
    <property type="entry name" value="P-loop containing nucleoside triphosphate hydrolases"/>
    <property type="match status" value="1"/>
</dbReference>
<keyword evidence="3" id="KW-0479">Metal-binding</keyword>
<dbReference type="CDD" id="cd05390">
    <property type="entry name" value="HypB"/>
    <property type="match status" value="1"/>
</dbReference>
<evidence type="ECO:0000256" key="3">
    <source>
        <dbReference type="ARBA" id="ARBA00022723"/>
    </source>
</evidence>
<dbReference type="AlphaFoldDB" id="A0A0W0TWN7"/>
<dbReference type="PATRIC" id="fig|453.4.peg.1442"/>
<dbReference type="InterPro" id="IPR003495">
    <property type="entry name" value="CobW/HypB/UreG_nucleotide-bd"/>
</dbReference>
<dbReference type="EMBL" id="LNYB01000049">
    <property type="protein sequence ID" value="KTC99768.1"/>
    <property type="molecule type" value="Genomic_DNA"/>
</dbReference>
<accession>A0A0W0TWN7</accession>